<name>A0ABD0KSZ4_9CAEN</name>
<organism evidence="6 7">
    <name type="scientific">Batillaria attramentaria</name>
    <dbReference type="NCBI Taxonomy" id="370345"/>
    <lineage>
        <taxon>Eukaryota</taxon>
        <taxon>Metazoa</taxon>
        <taxon>Spiralia</taxon>
        <taxon>Lophotrochozoa</taxon>
        <taxon>Mollusca</taxon>
        <taxon>Gastropoda</taxon>
        <taxon>Caenogastropoda</taxon>
        <taxon>Sorbeoconcha</taxon>
        <taxon>Cerithioidea</taxon>
        <taxon>Batillariidae</taxon>
        <taxon>Batillaria</taxon>
    </lineage>
</organism>
<dbReference type="SMART" id="SM00186">
    <property type="entry name" value="FBG"/>
    <property type="match status" value="1"/>
</dbReference>
<keyword evidence="1" id="KW-0245">EGF-like domain</keyword>
<evidence type="ECO:0008006" key="8">
    <source>
        <dbReference type="Google" id="ProtNLM"/>
    </source>
</evidence>
<dbReference type="Gene3D" id="2.10.25.10">
    <property type="entry name" value="Laminin"/>
    <property type="match status" value="1"/>
</dbReference>
<comment type="caution">
    <text evidence="1">Lacks conserved residue(s) required for the propagation of feature annotation.</text>
</comment>
<dbReference type="PROSITE" id="PS00022">
    <property type="entry name" value="EGF_1"/>
    <property type="match status" value="1"/>
</dbReference>
<dbReference type="InterPro" id="IPR014716">
    <property type="entry name" value="Fibrinogen_a/b/g_C_1"/>
</dbReference>
<dbReference type="Pfam" id="PF00147">
    <property type="entry name" value="Fibrinogen_C"/>
    <property type="match status" value="1"/>
</dbReference>
<evidence type="ECO:0000256" key="2">
    <source>
        <dbReference type="SAM" id="SignalP"/>
    </source>
</evidence>
<evidence type="ECO:0000259" key="4">
    <source>
        <dbReference type="PROSITE" id="PS50948"/>
    </source>
</evidence>
<feature type="domain" description="Fibrinogen C-terminal" evidence="5">
    <location>
        <begin position="121"/>
        <end position="313"/>
    </location>
</feature>
<evidence type="ECO:0000313" key="7">
    <source>
        <dbReference type="Proteomes" id="UP001519460"/>
    </source>
</evidence>
<proteinExistence type="predicted"/>
<keyword evidence="2" id="KW-0732">Signal</keyword>
<dbReference type="Proteomes" id="UP001519460">
    <property type="component" value="Unassembled WGS sequence"/>
</dbReference>
<evidence type="ECO:0000259" key="3">
    <source>
        <dbReference type="PROSITE" id="PS50026"/>
    </source>
</evidence>
<keyword evidence="1" id="KW-1015">Disulfide bond</keyword>
<dbReference type="PROSITE" id="PS01186">
    <property type="entry name" value="EGF_2"/>
    <property type="match status" value="1"/>
</dbReference>
<reference evidence="6 7" key="1">
    <citation type="journal article" date="2023" name="Sci. Data">
        <title>Genome assembly of the Korean intertidal mud-creeper Batillaria attramentaria.</title>
        <authorList>
            <person name="Patra A.K."/>
            <person name="Ho P.T."/>
            <person name="Jun S."/>
            <person name="Lee S.J."/>
            <person name="Kim Y."/>
            <person name="Won Y.J."/>
        </authorList>
    </citation>
    <scope>NUCLEOTIDE SEQUENCE [LARGE SCALE GENOMIC DNA]</scope>
    <source>
        <strain evidence="6">Wonlab-2016</strain>
    </source>
</reference>
<dbReference type="InterPro" id="IPR050373">
    <property type="entry name" value="Fibrinogen_C-term_domain"/>
</dbReference>
<dbReference type="AlphaFoldDB" id="A0ABD0KSZ4"/>
<protein>
    <recommendedName>
        <fullName evidence="8">Fibrinogen C-terminal domain-containing protein</fullName>
    </recommendedName>
</protein>
<evidence type="ECO:0000259" key="5">
    <source>
        <dbReference type="PROSITE" id="PS51406"/>
    </source>
</evidence>
<sequence>MLIPVLFLMTQFLRVSRAVSGVSFHRVSGTPCRPGEDTELYDNVVSRSVMDCSALCLTRDACRSMAFSATLGKCLLYEGLWSPDQCVAAEGWQTWNSDMCGNGGHRLEDGTCRCVNGYLGDRCERLMEDCAEGKASLHYPDIGKAGKQQRSLLARPRLSPRDIPVTCRTNGNTIFLQKSYLNSLGSFNLSWENYVSGMKVPGLEDDLFMGLQDLYYFTNSKPYKLSVRILLYDGTKIFFTYDNFLISDNTTFTLSVGNFKARSLEGFDLFSASNGQKFSTKDNDNDGNGDRNCAAEYGGGWWYNGCPDYNVMGWVVGEGETVAGDQYLRYGPLAAGTMKVFTLSLEN</sequence>
<feature type="domain" description="Apple" evidence="4">
    <location>
        <begin position="32"/>
        <end position="100"/>
    </location>
</feature>
<gene>
    <name evidence="6" type="ORF">BaRGS_00018443</name>
</gene>
<dbReference type="PROSITE" id="PS50948">
    <property type="entry name" value="PAN"/>
    <property type="match status" value="1"/>
</dbReference>
<dbReference type="InterPro" id="IPR000742">
    <property type="entry name" value="EGF"/>
</dbReference>
<accession>A0ABD0KSZ4</accession>
<dbReference type="InterPro" id="IPR003609">
    <property type="entry name" value="Pan_app"/>
</dbReference>
<dbReference type="InterPro" id="IPR036056">
    <property type="entry name" value="Fibrinogen-like_C"/>
</dbReference>
<dbReference type="PROSITE" id="PS51406">
    <property type="entry name" value="FIBRINOGEN_C_2"/>
    <property type="match status" value="1"/>
</dbReference>
<dbReference type="Gene3D" id="3.90.215.10">
    <property type="entry name" value="Gamma Fibrinogen, chain A, domain 1"/>
    <property type="match status" value="1"/>
</dbReference>
<evidence type="ECO:0000256" key="1">
    <source>
        <dbReference type="PROSITE-ProRule" id="PRU00076"/>
    </source>
</evidence>
<dbReference type="PROSITE" id="PS50026">
    <property type="entry name" value="EGF_3"/>
    <property type="match status" value="1"/>
</dbReference>
<dbReference type="InterPro" id="IPR002181">
    <property type="entry name" value="Fibrinogen_a/b/g_C_dom"/>
</dbReference>
<comment type="caution">
    <text evidence="6">The sequence shown here is derived from an EMBL/GenBank/DDBJ whole genome shotgun (WGS) entry which is preliminary data.</text>
</comment>
<keyword evidence="7" id="KW-1185">Reference proteome</keyword>
<feature type="domain" description="EGF-like" evidence="3">
    <location>
        <begin position="82"/>
        <end position="124"/>
    </location>
</feature>
<dbReference type="PANTHER" id="PTHR19143">
    <property type="entry name" value="FIBRINOGEN/TENASCIN/ANGIOPOEITIN"/>
    <property type="match status" value="1"/>
</dbReference>
<feature type="chain" id="PRO_5044839609" description="Fibrinogen C-terminal domain-containing protein" evidence="2">
    <location>
        <begin position="19"/>
        <end position="347"/>
    </location>
</feature>
<feature type="signal peptide" evidence="2">
    <location>
        <begin position="1"/>
        <end position="18"/>
    </location>
</feature>
<evidence type="ECO:0000313" key="6">
    <source>
        <dbReference type="EMBL" id="KAK7490282.1"/>
    </source>
</evidence>
<dbReference type="SUPFAM" id="SSF56496">
    <property type="entry name" value="Fibrinogen C-terminal domain-like"/>
    <property type="match status" value="1"/>
</dbReference>
<feature type="disulfide bond" evidence="1">
    <location>
        <begin position="114"/>
        <end position="123"/>
    </location>
</feature>
<dbReference type="EMBL" id="JACVVK020000128">
    <property type="protein sequence ID" value="KAK7490282.1"/>
    <property type="molecule type" value="Genomic_DNA"/>
</dbReference>